<comment type="pathway">
    <text evidence="9">Protein modification; lipoprotein biosynthesis (N-acyl transfer).</text>
</comment>
<feature type="transmembrane region" description="Helical" evidence="9">
    <location>
        <begin position="127"/>
        <end position="152"/>
    </location>
</feature>
<reference evidence="11 12" key="1">
    <citation type="submission" date="2020-08" db="EMBL/GenBank/DDBJ databases">
        <title>Genomic Encyclopedia of Type Strains, Phase IV (KMG-IV): sequencing the most valuable type-strain genomes for metagenomic binning, comparative biology and taxonomic classification.</title>
        <authorList>
            <person name="Goeker M."/>
        </authorList>
    </citation>
    <scope>NUCLEOTIDE SEQUENCE [LARGE SCALE GENOMIC DNA]</scope>
    <source>
        <strain evidence="11 12">DSM 26723</strain>
    </source>
</reference>
<evidence type="ECO:0000256" key="4">
    <source>
        <dbReference type="ARBA" id="ARBA00022679"/>
    </source>
</evidence>
<keyword evidence="4 9" id="KW-0808">Transferase</keyword>
<organism evidence="11 12">
    <name type="scientific">Povalibacter uvarum</name>
    <dbReference type="NCBI Taxonomy" id="732238"/>
    <lineage>
        <taxon>Bacteria</taxon>
        <taxon>Pseudomonadati</taxon>
        <taxon>Pseudomonadota</taxon>
        <taxon>Gammaproteobacteria</taxon>
        <taxon>Steroidobacterales</taxon>
        <taxon>Steroidobacteraceae</taxon>
        <taxon>Povalibacter</taxon>
    </lineage>
</organism>
<feature type="transmembrane region" description="Helical" evidence="9">
    <location>
        <begin position="489"/>
        <end position="507"/>
    </location>
</feature>
<dbReference type="UniPathway" id="UPA00666"/>
<dbReference type="PANTHER" id="PTHR38686:SF1">
    <property type="entry name" value="APOLIPOPROTEIN N-ACYLTRANSFERASE"/>
    <property type="match status" value="1"/>
</dbReference>
<dbReference type="NCBIfam" id="TIGR00546">
    <property type="entry name" value="lnt"/>
    <property type="match status" value="1"/>
</dbReference>
<protein>
    <recommendedName>
        <fullName evidence="9">Apolipoprotein N-acyltransferase</fullName>
        <shortName evidence="9">ALP N-acyltransferase</shortName>
        <ecNumber evidence="9">2.3.1.269</ecNumber>
    </recommendedName>
</protein>
<dbReference type="AlphaFoldDB" id="A0A841HQB1"/>
<evidence type="ECO:0000313" key="11">
    <source>
        <dbReference type="EMBL" id="MBB6094095.1"/>
    </source>
</evidence>
<evidence type="ECO:0000259" key="10">
    <source>
        <dbReference type="PROSITE" id="PS50263"/>
    </source>
</evidence>
<evidence type="ECO:0000256" key="6">
    <source>
        <dbReference type="ARBA" id="ARBA00022989"/>
    </source>
</evidence>
<gene>
    <name evidence="9" type="primary">lnt</name>
    <name evidence="11" type="ORF">HNQ60_002976</name>
</gene>
<keyword evidence="11" id="KW-0449">Lipoprotein</keyword>
<evidence type="ECO:0000256" key="3">
    <source>
        <dbReference type="ARBA" id="ARBA00022475"/>
    </source>
</evidence>
<comment type="similarity">
    <text evidence="2 9">Belongs to the CN hydrolase family. Apolipoprotein N-acyltransferase subfamily.</text>
</comment>
<dbReference type="InterPro" id="IPR004563">
    <property type="entry name" value="Apolipo_AcylTrfase"/>
</dbReference>
<dbReference type="Proteomes" id="UP000588068">
    <property type="component" value="Unassembled WGS sequence"/>
</dbReference>
<sequence length="515" mass="56745">MKPLLSPDFFDTRLAHWLALPAGALLSLAFAPVGWWPLAILCPAWLFLTWLNTTPRLAAKSGFLFTVGLFLAGTYWLYNTIHEVGHAPAWIAIFLMFGMVAILGSYTAGLGYALARWLPARKADGTFVASLLHLLLVFPAAYTVLEWFRGWFLSGFPWFALGYSQTDSPLAGFAPIAGVYGISLFVAISAGALVAIVFADNRARIVSAAVLVAVWVVGGLLWHREWTAPIGRPITVAIVQGAVPQDVKWSVEYRDSTLALYRDLSWPHLGKDIILWPESALPDMPDQLRSYVSYMWSAARARGSALITGMLRYGDDENDIRNGLLALDKDAQWYDKRRLVPFGEVFPVPSFIRSWMRLQNLPYTDLTPGARHQPALDAAGNKIGATICYEDAYGAEQLEVLKEATLLVNVTNDAWFGDTTAAPQHLQISRMRVMEAQRPLLRAANDGISALILANGTVEKTLPRFKPDVLTGVVQPRTGLTPYARVGNWPVIGTSALILAVVGFFAFRSRRNRGA</sequence>
<keyword evidence="7 9" id="KW-0472">Membrane</keyword>
<keyword evidence="8 9" id="KW-0012">Acyltransferase</keyword>
<evidence type="ECO:0000256" key="7">
    <source>
        <dbReference type="ARBA" id="ARBA00023136"/>
    </source>
</evidence>
<keyword evidence="3 9" id="KW-1003">Cell membrane</keyword>
<keyword evidence="12" id="KW-1185">Reference proteome</keyword>
<proteinExistence type="inferred from homology"/>
<feature type="transmembrane region" description="Helical" evidence="9">
    <location>
        <begin position="90"/>
        <end position="115"/>
    </location>
</feature>
<evidence type="ECO:0000256" key="1">
    <source>
        <dbReference type="ARBA" id="ARBA00004651"/>
    </source>
</evidence>
<dbReference type="Pfam" id="PF00795">
    <property type="entry name" value="CN_hydrolase"/>
    <property type="match status" value="1"/>
</dbReference>
<feature type="transmembrane region" description="Helical" evidence="9">
    <location>
        <begin position="172"/>
        <end position="198"/>
    </location>
</feature>
<keyword evidence="6 9" id="KW-1133">Transmembrane helix</keyword>
<dbReference type="SUPFAM" id="SSF56317">
    <property type="entry name" value="Carbon-nitrogen hydrolase"/>
    <property type="match status" value="1"/>
</dbReference>
<dbReference type="PANTHER" id="PTHR38686">
    <property type="entry name" value="APOLIPOPROTEIN N-ACYLTRANSFERASE"/>
    <property type="match status" value="1"/>
</dbReference>
<dbReference type="PROSITE" id="PS50263">
    <property type="entry name" value="CN_HYDROLASE"/>
    <property type="match status" value="1"/>
</dbReference>
<comment type="function">
    <text evidence="9">Catalyzes the phospholipid dependent N-acylation of the N-terminal cysteine of apolipoprotein, the last step in lipoprotein maturation.</text>
</comment>
<dbReference type="EC" id="2.3.1.269" evidence="9"/>
<dbReference type="Pfam" id="PF20154">
    <property type="entry name" value="LNT_N"/>
    <property type="match status" value="1"/>
</dbReference>
<dbReference type="InterPro" id="IPR045378">
    <property type="entry name" value="LNT_N"/>
</dbReference>
<dbReference type="GO" id="GO:0016410">
    <property type="term" value="F:N-acyltransferase activity"/>
    <property type="evidence" value="ECO:0007669"/>
    <property type="project" value="UniProtKB-UniRule"/>
</dbReference>
<dbReference type="HAMAP" id="MF_01148">
    <property type="entry name" value="Lnt"/>
    <property type="match status" value="1"/>
</dbReference>
<dbReference type="CDD" id="cd07571">
    <property type="entry name" value="ALP_N-acyl_transferase"/>
    <property type="match status" value="1"/>
</dbReference>
<evidence type="ECO:0000256" key="9">
    <source>
        <dbReference type="HAMAP-Rule" id="MF_01148"/>
    </source>
</evidence>
<dbReference type="EMBL" id="JACHHZ010000003">
    <property type="protein sequence ID" value="MBB6094095.1"/>
    <property type="molecule type" value="Genomic_DNA"/>
</dbReference>
<comment type="catalytic activity">
    <reaction evidence="9">
        <text>N-terminal S-1,2-diacyl-sn-glyceryl-L-cysteinyl-[lipoprotein] + a glycerophospholipid = N-acyl-S-1,2-diacyl-sn-glyceryl-L-cysteinyl-[lipoprotein] + a 2-acyl-sn-glycero-3-phospholipid + H(+)</text>
        <dbReference type="Rhea" id="RHEA:48228"/>
        <dbReference type="Rhea" id="RHEA-COMP:14681"/>
        <dbReference type="Rhea" id="RHEA-COMP:14684"/>
        <dbReference type="ChEBI" id="CHEBI:15378"/>
        <dbReference type="ChEBI" id="CHEBI:136912"/>
        <dbReference type="ChEBI" id="CHEBI:140656"/>
        <dbReference type="ChEBI" id="CHEBI:140657"/>
        <dbReference type="ChEBI" id="CHEBI:140660"/>
        <dbReference type="EC" id="2.3.1.269"/>
    </reaction>
</comment>
<dbReference type="Gene3D" id="3.60.110.10">
    <property type="entry name" value="Carbon-nitrogen hydrolase"/>
    <property type="match status" value="1"/>
</dbReference>
<feature type="domain" description="CN hydrolase" evidence="10">
    <location>
        <begin position="239"/>
        <end position="476"/>
    </location>
</feature>
<evidence type="ECO:0000256" key="2">
    <source>
        <dbReference type="ARBA" id="ARBA00010065"/>
    </source>
</evidence>
<dbReference type="GO" id="GO:0005886">
    <property type="term" value="C:plasma membrane"/>
    <property type="evidence" value="ECO:0007669"/>
    <property type="project" value="UniProtKB-SubCell"/>
</dbReference>
<accession>A0A841HQB1</accession>
<comment type="caution">
    <text evidence="11">The sequence shown here is derived from an EMBL/GenBank/DDBJ whole genome shotgun (WGS) entry which is preliminary data.</text>
</comment>
<comment type="subcellular location">
    <subcellularLocation>
        <location evidence="1 9">Cell membrane</location>
        <topology evidence="1 9">Multi-pass membrane protein</topology>
    </subcellularLocation>
</comment>
<evidence type="ECO:0000256" key="5">
    <source>
        <dbReference type="ARBA" id="ARBA00022692"/>
    </source>
</evidence>
<feature type="transmembrane region" description="Helical" evidence="9">
    <location>
        <begin position="20"/>
        <end position="48"/>
    </location>
</feature>
<dbReference type="InterPro" id="IPR003010">
    <property type="entry name" value="C-N_Hydrolase"/>
</dbReference>
<name>A0A841HQB1_9GAMM</name>
<evidence type="ECO:0000313" key="12">
    <source>
        <dbReference type="Proteomes" id="UP000588068"/>
    </source>
</evidence>
<feature type="transmembrane region" description="Helical" evidence="9">
    <location>
        <begin position="205"/>
        <end position="223"/>
    </location>
</feature>
<dbReference type="InterPro" id="IPR036526">
    <property type="entry name" value="C-N_Hydrolase_sf"/>
</dbReference>
<dbReference type="RefSeq" id="WP_184333057.1">
    <property type="nucleotide sequence ID" value="NZ_JACHHZ010000003.1"/>
</dbReference>
<evidence type="ECO:0000256" key="8">
    <source>
        <dbReference type="ARBA" id="ARBA00023315"/>
    </source>
</evidence>
<feature type="transmembrane region" description="Helical" evidence="9">
    <location>
        <begin position="57"/>
        <end position="78"/>
    </location>
</feature>
<dbReference type="GO" id="GO:0042158">
    <property type="term" value="P:lipoprotein biosynthetic process"/>
    <property type="evidence" value="ECO:0007669"/>
    <property type="project" value="UniProtKB-UniRule"/>
</dbReference>
<keyword evidence="5 9" id="KW-0812">Transmembrane</keyword>